<protein>
    <submittedName>
        <fullName evidence="2">Uncharacterized protein</fullName>
    </submittedName>
</protein>
<proteinExistence type="predicted"/>
<sequence length="59" mass="7190">MKKCKQMYPTKNENDTRTKSPKNIKEQQQGNFPLIKIQRNSLKPRKDSSFNKRRKLKRR</sequence>
<feature type="region of interest" description="Disordered" evidence="1">
    <location>
        <begin position="1"/>
        <end position="59"/>
    </location>
</feature>
<dbReference type="AlphaFoldDB" id="A0A2P2LWS4"/>
<evidence type="ECO:0000256" key="1">
    <source>
        <dbReference type="SAM" id="MobiDB-lite"/>
    </source>
</evidence>
<reference evidence="2" key="1">
    <citation type="submission" date="2018-02" db="EMBL/GenBank/DDBJ databases">
        <title>Rhizophora mucronata_Transcriptome.</title>
        <authorList>
            <person name="Meera S.P."/>
            <person name="Sreeshan A."/>
            <person name="Augustine A."/>
        </authorList>
    </citation>
    <scope>NUCLEOTIDE SEQUENCE</scope>
    <source>
        <tissue evidence="2">Leaf</tissue>
    </source>
</reference>
<dbReference type="EMBL" id="GGEC01041938">
    <property type="protein sequence ID" value="MBX22422.1"/>
    <property type="molecule type" value="Transcribed_RNA"/>
</dbReference>
<organism evidence="2">
    <name type="scientific">Rhizophora mucronata</name>
    <name type="common">Asiatic mangrove</name>
    <dbReference type="NCBI Taxonomy" id="61149"/>
    <lineage>
        <taxon>Eukaryota</taxon>
        <taxon>Viridiplantae</taxon>
        <taxon>Streptophyta</taxon>
        <taxon>Embryophyta</taxon>
        <taxon>Tracheophyta</taxon>
        <taxon>Spermatophyta</taxon>
        <taxon>Magnoliopsida</taxon>
        <taxon>eudicotyledons</taxon>
        <taxon>Gunneridae</taxon>
        <taxon>Pentapetalae</taxon>
        <taxon>rosids</taxon>
        <taxon>fabids</taxon>
        <taxon>Malpighiales</taxon>
        <taxon>Rhizophoraceae</taxon>
        <taxon>Rhizophora</taxon>
    </lineage>
</organism>
<name>A0A2P2LWS4_RHIMU</name>
<evidence type="ECO:0000313" key="2">
    <source>
        <dbReference type="EMBL" id="MBX22422.1"/>
    </source>
</evidence>
<accession>A0A2P2LWS4</accession>